<dbReference type="Proteomes" id="UP000789920">
    <property type="component" value="Unassembled WGS sequence"/>
</dbReference>
<proteinExistence type="predicted"/>
<comment type="caution">
    <text evidence="1">The sequence shown here is derived from an EMBL/GenBank/DDBJ whole genome shotgun (WGS) entry which is preliminary data.</text>
</comment>
<accession>A0ACA9RZY5</accession>
<reference evidence="1" key="1">
    <citation type="submission" date="2021-06" db="EMBL/GenBank/DDBJ databases">
        <authorList>
            <person name="Kallberg Y."/>
            <person name="Tangrot J."/>
            <person name="Rosling A."/>
        </authorList>
    </citation>
    <scope>NUCLEOTIDE SEQUENCE</scope>
    <source>
        <strain evidence="1">MA461A</strain>
    </source>
</reference>
<feature type="non-terminal residue" evidence="1">
    <location>
        <position position="230"/>
    </location>
</feature>
<name>A0ACA9RZY5_9GLOM</name>
<evidence type="ECO:0000313" key="2">
    <source>
        <dbReference type="Proteomes" id="UP000789920"/>
    </source>
</evidence>
<evidence type="ECO:0000313" key="1">
    <source>
        <dbReference type="EMBL" id="CAG8819359.1"/>
    </source>
</evidence>
<protein>
    <submittedName>
        <fullName evidence="1">11472_t:CDS:1</fullName>
    </submittedName>
</protein>
<gene>
    <name evidence="1" type="ORF">RPERSI_LOCUS25115</name>
</gene>
<sequence length="230" mass="26259">MPCYGNTIVKINQVRQSIRDNISSIIVWAIGTYPVEQEDNDIELVMFVPIDSDERDPDSQAIFEKNKYYIIGGKVVPEHYRGAKRLKMTVATSTHVNINKELNSNNCPLKVSLVGVAQNEPQEVSNDENAIIKTLVNDYTTQEYNFVVNITYQHSNSRFKHFKNSIRPKESMIFIVGEMEIIQDELYVYARDINYVGMHLSTKRQLSESSNSQLSVASPKLVRSKLLATH</sequence>
<keyword evidence="2" id="KW-1185">Reference proteome</keyword>
<organism evidence="1 2">
    <name type="scientific">Racocetra persica</name>
    <dbReference type="NCBI Taxonomy" id="160502"/>
    <lineage>
        <taxon>Eukaryota</taxon>
        <taxon>Fungi</taxon>
        <taxon>Fungi incertae sedis</taxon>
        <taxon>Mucoromycota</taxon>
        <taxon>Glomeromycotina</taxon>
        <taxon>Glomeromycetes</taxon>
        <taxon>Diversisporales</taxon>
        <taxon>Gigasporaceae</taxon>
        <taxon>Racocetra</taxon>
    </lineage>
</organism>
<dbReference type="EMBL" id="CAJVQC010082217">
    <property type="protein sequence ID" value="CAG8819359.1"/>
    <property type="molecule type" value="Genomic_DNA"/>
</dbReference>